<feature type="transmembrane region" description="Helical" evidence="1">
    <location>
        <begin position="146"/>
        <end position="165"/>
    </location>
</feature>
<dbReference type="InterPro" id="IPR035919">
    <property type="entry name" value="EAL_sf"/>
</dbReference>
<accession>A0A1P8KFM1</accession>
<keyword evidence="4" id="KW-1185">Reference proteome</keyword>
<evidence type="ECO:0000313" key="4">
    <source>
        <dbReference type="Proteomes" id="UP000186110"/>
    </source>
</evidence>
<feature type="transmembrane region" description="Helical" evidence="1">
    <location>
        <begin position="57"/>
        <end position="76"/>
    </location>
</feature>
<dbReference type="EMBL" id="CP019239">
    <property type="protein sequence ID" value="APW44786.1"/>
    <property type="molecule type" value="Genomic_DNA"/>
</dbReference>
<dbReference type="KEGG" id="rsb:RS694_09445"/>
<dbReference type="GO" id="GO:0071111">
    <property type="term" value="F:cyclic-guanylate-specific phosphodiesterase activity"/>
    <property type="evidence" value="ECO:0007669"/>
    <property type="project" value="InterPro"/>
</dbReference>
<keyword evidence="1" id="KW-0472">Membrane</keyword>
<feature type="transmembrane region" description="Helical" evidence="1">
    <location>
        <begin position="30"/>
        <end position="48"/>
    </location>
</feature>
<dbReference type="AlphaFoldDB" id="A0A1P8KFM1"/>
<evidence type="ECO:0000259" key="2">
    <source>
        <dbReference type="PROSITE" id="PS50883"/>
    </source>
</evidence>
<dbReference type="SMART" id="SM00052">
    <property type="entry name" value="EAL"/>
    <property type="match status" value="1"/>
</dbReference>
<keyword evidence="1" id="KW-0812">Transmembrane</keyword>
<keyword evidence="1" id="KW-1133">Transmembrane helix</keyword>
<protein>
    <recommendedName>
        <fullName evidence="2">EAL domain-containing protein</fullName>
    </recommendedName>
</protein>
<dbReference type="InterPro" id="IPR001633">
    <property type="entry name" value="EAL_dom"/>
</dbReference>
<dbReference type="STRING" id="1484693.RS694_09445"/>
<evidence type="ECO:0000256" key="1">
    <source>
        <dbReference type="SAM" id="Phobius"/>
    </source>
</evidence>
<dbReference type="PROSITE" id="PS50883">
    <property type="entry name" value="EAL"/>
    <property type="match status" value="1"/>
</dbReference>
<name>A0A1P8KFM1_9BURK</name>
<dbReference type="InterPro" id="IPR050706">
    <property type="entry name" value="Cyclic-di-GMP_PDE-like"/>
</dbReference>
<dbReference type="Proteomes" id="UP000186110">
    <property type="component" value="Chromosome"/>
</dbReference>
<dbReference type="PANTHER" id="PTHR33121:SF70">
    <property type="entry name" value="SIGNALING PROTEIN YKOW"/>
    <property type="match status" value="1"/>
</dbReference>
<sequence>MRMMLWMGGYLLITVGLCWGVYFAMQHEWFIVALDALMFGVGVQILVWTRRKRTRRAFYLLMGSIFWVVFGISAVFDIPSAAAPRSTHLFLLTLAVCALLFLRDERGPLRHLMAGLCFIAFVALASTNHAWIAGYALPDTVRVGGTWVNVIFSMGAVYAMVYIMMSDVAGASEQETELRKGIANGEFFLVYQPQVASSGQVLGAEALLRWKHPKRGLVGPAEFIGLAEESRLILPLGLLALEMACEELVAWSQKPALSELTLSVNVSAQQFHEPDFVNAVRTVMERCGVQPNRLKLELTESLLANDLDDIVAKMESLKAFGVGFSLDDFGTGYSSLNYLKRLPLDQLKIDQSFVQDVLTDPNDAAIARTVITLGQSMGFAVIAEGVETIGQRDFLMANGCHTFQGYLFGRPMTAKHFAEFVTRGPVG</sequence>
<feature type="transmembrane region" description="Helical" evidence="1">
    <location>
        <begin position="114"/>
        <end position="134"/>
    </location>
</feature>
<organism evidence="3 4">
    <name type="scientific">Rhodoferax saidenbachensis</name>
    <dbReference type="NCBI Taxonomy" id="1484693"/>
    <lineage>
        <taxon>Bacteria</taxon>
        <taxon>Pseudomonadati</taxon>
        <taxon>Pseudomonadota</taxon>
        <taxon>Betaproteobacteria</taxon>
        <taxon>Burkholderiales</taxon>
        <taxon>Comamonadaceae</taxon>
        <taxon>Rhodoferax</taxon>
    </lineage>
</organism>
<gene>
    <name evidence="3" type="ORF">RS694_09445</name>
</gene>
<feature type="domain" description="EAL" evidence="2">
    <location>
        <begin position="171"/>
        <end position="425"/>
    </location>
</feature>
<dbReference type="eggNOG" id="COG2200">
    <property type="taxonomic scope" value="Bacteria"/>
</dbReference>
<reference evidence="3 4" key="1">
    <citation type="submission" date="2017-01" db="EMBL/GenBank/DDBJ databases">
        <authorList>
            <person name="Mah S.A."/>
            <person name="Swanson W.J."/>
            <person name="Moy G.W."/>
            <person name="Vacquier V.D."/>
        </authorList>
    </citation>
    <scope>NUCLEOTIDE SEQUENCE [LARGE SCALE GENOMIC DNA]</scope>
    <source>
        <strain evidence="3 4">DSM 22694</strain>
    </source>
</reference>
<dbReference type="Gene3D" id="3.20.20.450">
    <property type="entry name" value="EAL domain"/>
    <property type="match status" value="1"/>
</dbReference>
<proteinExistence type="predicted"/>
<dbReference type="Pfam" id="PF00563">
    <property type="entry name" value="EAL"/>
    <property type="match status" value="1"/>
</dbReference>
<dbReference type="FunFam" id="3.20.20.450:FF:000001">
    <property type="entry name" value="Cyclic di-GMP phosphodiesterase yahA"/>
    <property type="match status" value="1"/>
</dbReference>
<feature type="transmembrane region" description="Helical" evidence="1">
    <location>
        <begin position="82"/>
        <end position="102"/>
    </location>
</feature>
<evidence type="ECO:0000313" key="3">
    <source>
        <dbReference type="EMBL" id="APW44786.1"/>
    </source>
</evidence>
<dbReference type="CDD" id="cd01948">
    <property type="entry name" value="EAL"/>
    <property type="match status" value="1"/>
</dbReference>
<dbReference type="PANTHER" id="PTHR33121">
    <property type="entry name" value="CYCLIC DI-GMP PHOSPHODIESTERASE PDEF"/>
    <property type="match status" value="1"/>
</dbReference>
<dbReference type="SUPFAM" id="SSF141868">
    <property type="entry name" value="EAL domain-like"/>
    <property type="match status" value="1"/>
</dbReference>